<feature type="modified residue" description="N6-(pyridoxal phosphate)lysine" evidence="4">
    <location>
        <position position="34"/>
    </location>
</feature>
<evidence type="ECO:0000256" key="3">
    <source>
        <dbReference type="ARBA" id="ARBA00023235"/>
    </source>
</evidence>
<keyword evidence="3" id="KW-0413">Isomerase</keyword>
<evidence type="ECO:0000256" key="1">
    <source>
        <dbReference type="ARBA" id="ARBA00001933"/>
    </source>
</evidence>
<dbReference type="CDD" id="cd00430">
    <property type="entry name" value="PLPDE_III_AR"/>
    <property type="match status" value="1"/>
</dbReference>
<feature type="binding site" evidence="5">
    <location>
        <position position="311"/>
    </location>
    <ligand>
        <name>substrate</name>
    </ligand>
</feature>
<dbReference type="GO" id="GO:0030170">
    <property type="term" value="F:pyridoxal phosphate binding"/>
    <property type="evidence" value="ECO:0007669"/>
    <property type="project" value="TreeGrafter"/>
</dbReference>
<evidence type="ECO:0000256" key="5">
    <source>
        <dbReference type="PIRSR" id="PIRSR600821-52"/>
    </source>
</evidence>
<dbReference type="Gene3D" id="2.40.37.10">
    <property type="entry name" value="Lyase, Ornithine Decarboxylase, Chain A, domain 1"/>
    <property type="match status" value="1"/>
</dbReference>
<feature type="domain" description="Alanine racemase C-terminal" evidence="6">
    <location>
        <begin position="242"/>
        <end position="370"/>
    </location>
</feature>
<evidence type="ECO:0000256" key="2">
    <source>
        <dbReference type="ARBA" id="ARBA00022898"/>
    </source>
</evidence>
<dbReference type="Proteomes" id="UP000034081">
    <property type="component" value="Unassembled WGS sequence"/>
</dbReference>
<dbReference type="SUPFAM" id="SSF50621">
    <property type="entry name" value="Alanine racemase C-terminal domain-like"/>
    <property type="match status" value="1"/>
</dbReference>
<dbReference type="InterPro" id="IPR009006">
    <property type="entry name" value="Ala_racemase/Decarboxylase_C"/>
</dbReference>
<protein>
    <submittedName>
        <fullName evidence="7">Alanine racemase</fullName>
    </submittedName>
</protein>
<dbReference type="GO" id="GO:0005829">
    <property type="term" value="C:cytosol"/>
    <property type="evidence" value="ECO:0007669"/>
    <property type="project" value="TreeGrafter"/>
</dbReference>
<reference evidence="7 8" key="1">
    <citation type="journal article" date="2015" name="Nature">
        <title>rRNA introns, odd ribosomes, and small enigmatic genomes across a large radiation of phyla.</title>
        <authorList>
            <person name="Brown C.T."/>
            <person name="Hug L.A."/>
            <person name="Thomas B.C."/>
            <person name="Sharon I."/>
            <person name="Castelle C.J."/>
            <person name="Singh A."/>
            <person name="Wilkins M.J."/>
            <person name="Williams K.H."/>
            <person name="Banfield J.F."/>
        </authorList>
    </citation>
    <scope>NUCLEOTIDE SEQUENCE [LARGE SCALE GENOMIC DNA]</scope>
</reference>
<evidence type="ECO:0000256" key="4">
    <source>
        <dbReference type="PIRSR" id="PIRSR600821-50"/>
    </source>
</evidence>
<evidence type="ECO:0000313" key="8">
    <source>
        <dbReference type="Proteomes" id="UP000034081"/>
    </source>
</evidence>
<accession>A0A0G0P7X6</accession>
<comment type="caution">
    <text evidence="7">The sequence shown here is derived from an EMBL/GenBank/DDBJ whole genome shotgun (WGS) entry which is preliminary data.</text>
</comment>
<dbReference type="PANTHER" id="PTHR30511">
    <property type="entry name" value="ALANINE RACEMASE"/>
    <property type="match status" value="1"/>
</dbReference>
<dbReference type="SUPFAM" id="SSF51419">
    <property type="entry name" value="PLP-binding barrel"/>
    <property type="match status" value="1"/>
</dbReference>
<gene>
    <name evidence="7" type="ORF">UT08_C0006G0009</name>
</gene>
<evidence type="ECO:0000259" key="6">
    <source>
        <dbReference type="SMART" id="SM01005"/>
    </source>
</evidence>
<dbReference type="Pfam" id="PF00842">
    <property type="entry name" value="Ala_racemase_C"/>
    <property type="match status" value="1"/>
</dbReference>
<evidence type="ECO:0000313" key="7">
    <source>
        <dbReference type="EMBL" id="KKQ85426.1"/>
    </source>
</evidence>
<dbReference type="STRING" id="1618570.UT08_C0006G0009"/>
<dbReference type="InterPro" id="IPR001608">
    <property type="entry name" value="Ala_racemase_N"/>
</dbReference>
<dbReference type="Gene3D" id="3.20.20.10">
    <property type="entry name" value="Alanine racemase"/>
    <property type="match status" value="1"/>
</dbReference>
<dbReference type="SMART" id="SM01005">
    <property type="entry name" value="Ala_racemase_C"/>
    <property type="match status" value="1"/>
</dbReference>
<dbReference type="InterPro" id="IPR011079">
    <property type="entry name" value="Ala_racemase_C"/>
</dbReference>
<comment type="cofactor">
    <cofactor evidence="1 4">
        <name>pyridoxal 5'-phosphate</name>
        <dbReference type="ChEBI" id="CHEBI:597326"/>
    </cofactor>
</comment>
<keyword evidence="2 4" id="KW-0663">Pyridoxal phosphate</keyword>
<dbReference type="EMBL" id="LBVL01000006">
    <property type="protein sequence ID" value="KKQ85426.1"/>
    <property type="molecule type" value="Genomic_DNA"/>
</dbReference>
<dbReference type="InterPro" id="IPR000821">
    <property type="entry name" value="Ala_racemase"/>
</dbReference>
<sequence>MLSYIEISRSRLLHNYELFKSYLPTSVQIMCVVKGNAYGRGISEITEILKDSADYFAVFSVSELHKIRKITDKPVLLMGFIGKDEIPAAINLNAEFSVHNINRLRLLSHFAKTNGKILKVHLEIDALFGRMGISTNELPSFLKQALSLKNIEIFAAYAHLSCVTNRKGNVCDIKQIKEYSKALKILSKFGYTNIKTHLASTSGALVYNNKNYDFIRLGAGLYGMWTSDEIKEASPIQDFKPVFRWVTHITQVRDLPSDYPIGYGATFITKKRTKIAIIPQGYTDGYDCKMSNTGEVLIKGKRCKILGRVSMNMITADVTNIVDVREEDEVVLIGWQANEEIKVDELATIVGTMHAEITCRLNPDLPRIIID</sequence>
<dbReference type="Pfam" id="PF01168">
    <property type="entry name" value="Ala_racemase_N"/>
    <property type="match status" value="1"/>
</dbReference>
<proteinExistence type="predicted"/>
<dbReference type="GO" id="GO:0006522">
    <property type="term" value="P:alanine metabolic process"/>
    <property type="evidence" value="ECO:0007669"/>
    <property type="project" value="InterPro"/>
</dbReference>
<dbReference type="NCBIfam" id="TIGR00492">
    <property type="entry name" value="alr"/>
    <property type="match status" value="1"/>
</dbReference>
<feature type="binding site" evidence="5">
    <location>
        <position position="130"/>
    </location>
    <ligand>
        <name>substrate</name>
    </ligand>
</feature>
<name>A0A0G0P7X6_9BACT</name>
<dbReference type="PANTHER" id="PTHR30511:SF0">
    <property type="entry name" value="ALANINE RACEMASE, CATABOLIC-RELATED"/>
    <property type="match status" value="1"/>
</dbReference>
<organism evidence="7 8">
    <name type="scientific">Candidatus Woesebacteria bacterium GW2011_GWB1_38_8</name>
    <dbReference type="NCBI Taxonomy" id="1618570"/>
    <lineage>
        <taxon>Bacteria</taxon>
        <taxon>Candidatus Woeseibacteriota</taxon>
    </lineage>
</organism>
<dbReference type="AlphaFoldDB" id="A0A0G0P7X6"/>
<dbReference type="PRINTS" id="PR00992">
    <property type="entry name" value="ALARACEMASE"/>
</dbReference>
<dbReference type="GO" id="GO:0008784">
    <property type="term" value="F:alanine racemase activity"/>
    <property type="evidence" value="ECO:0007669"/>
    <property type="project" value="InterPro"/>
</dbReference>
<dbReference type="InterPro" id="IPR029066">
    <property type="entry name" value="PLP-binding_barrel"/>
</dbReference>